<evidence type="ECO:0000313" key="3">
    <source>
        <dbReference type="EMBL" id="OEJ86530.1"/>
    </source>
</evidence>
<evidence type="ECO:0008006" key="5">
    <source>
        <dbReference type="Google" id="ProtNLM"/>
    </source>
</evidence>
<name>A0A1E5RI11_9ASCO</name>
<dbReference type="EMBL" id="LPNM01000006">
    <property type="protein sequence ID" value="OEJ86530.1"/>
    <property type="molecule type" value="Genomic_DNA"/>
</dbReference>
<evidence type="ECO:0000313" key="4">
    <source>
        <dbReference type="Proteomes" id="UP000095728"/>
    </source>
</evidence>
<sequence length="849" mass="98336">MNKDQLIRVLYHTLRENGYDRTCNELLRETETATAQKIHQTEYLQAEIFNKFTKTNGDGINCLNDLFQLNFGMILGCKLKNRGGDSKNNREVNNNLINAYKSYDYKQIQVSKKPPYRDLLNQQNHQLVDHLFEFLKIFEKDFSFIQKYIININVQGPYVEQEFVEMYADILCFIFYKLVRITYYQENNGVVQKDKQSSLLPFMFFQHVLLVLQQIPFLSKFANTTNNNNNNNNNAQSAVLLSMSPGDALMYRNKYFQYDIIEPKDGDYFVKYLVLKYLENDIFVPKNYLESLLSSSLSKTSTSNDILQYPMVKKSIETNNQPVPNINNITIDINLKGMTKTNIFDYFLQSQKKNKSFSKTVSFKSTKNNFLQKTPVSSGSCVFSNNGKLVLLTYRVDVQDEDDTKSNITVDKYTDRRSNIELLYYDEFQNKCEKITSFNTQYKESFPLGIAKKMEWYSEYFTKVLFSPDNRYLGLFSNIGTLYIYQIDYQELQNYYRQKYENDPGAEKIEAENTKTFVTGFLKMFYNKNEDEIGSTNFNDDVSMDAENTTGTKQNMEIQVDGVYSCFDWLDNKHVVMGSLNNNNMLIVDVEKKKIVFNNNKSHKKCISPVPIEKIFVLNTHSTSNKIHKKLIIVSPSSILLENFNNISYKSTPQPDTQTIVFENSNAEMETGKTTGKTKTETQFQKPTTAVLCYDIVQPVEQYLHNLRSKPTADFLFFKPTNIFQINAVVTSVAFPTSVDESLPYCLVNTIDDEVQVWDYSIGVRVAKYYGAENYQQIKIVPTFLGENSEFVLCGSEQGKLLIWNRYNGNFIGVIETDQGTTTAVLANPVYKNHFISFHDNTAFCDWSF</sequence>
<dbReference type="SUPFAM" id="SSF50978">
    <property type="entry name" value="WD40 repeat-like"/>
    <property type="match status" value="1"/>
</dbReference>
<dbReference type="InterPro" id="IPR036322">
    <property type="entry name" value="WD40_repeat_dom_sf"/>
</dbReference>
<evidence type="ECO:0000256" key="2">
    <source>
        <dbReference type="ARBA" id="ARBA00022737"/>
    </source>
</evidence>
<dbReference type="InParanoid" id="A0A1E5RI11"/>
<comment type="caution">
    <text evidence="3">The sequence shown here is derived from an EMBL/GenBank/DDBJ whole genome shotgun (WGS) entry which is preliminary data.</text>
</comment>
<dbReference type="GO" id="GO:0034657">
    <property type="term" value="C:GID complex"/>
    <property type="evidence" value="ECO:0007669"/>
    <property type="project" value="TreeGrafter"/>
</dbReference>
<dbReference type="STRING" id="56408.A0A1E5RI11"/>
<protein>
    <recommendedName>
        <fullName evidence="5">LisH domain-containing protein</fullName>
    </recommendedName>
</protein>
<dbReference type="InterPro" id="IPR015943">
    <property type="entry name" value="WD40/YVTN_repeat-like_dom_sf"/>
</dbReference>
<gene>
    <name evidence="3" type="ORF">AWRI3579_g1632</name>
</gene>
<dbReference type="GO" id="GO:0043161">
    <property type="term" value="P:proteasome-mediated ubiquitin-dependent protein catabolic process"/>
    <property type="evidence" value="ECO:0007669"/>
    <property type="project" value="TreeGrafter"/>
</dbReference>
<keyword evidence="2" id="KW-0677">Repeat</keyword>
<dbReference type="PANTHER" id="PTHR22838">
    <property type="entry name" value="WD REPEAT PROTEIN 26-RELATED"/>
    <property type="match status" value="1"/>
</dbReference>
<keyword evidence="1" id="KW-0853">WD repeat</keyword>
<reference evidence="4" key="1">
    <citation type="journal article" date="2016" name="Genome Announc.">
        <title>Genome sequences of three species of Hanseniaspora isolated from spontaneous wine fermentations.</title>
        <authorList>
            <person name="Sternes P.R."/>
            <person name="Lee D."/>
            <person name="Kutyna D.R."/>
            <person name="Borneman A.R."/>
        </authorList>
    </citation>
    <scope>NUCLEOTIDE SEQUENCE [LARGE SCALE GENOMIC DNA]</scope>
    <source>
        <strain evidence="4">AWRI3579</strain>
    </source>
</reference>
<proteinExistence type="predicted"/>
<dbReference type="OrthoDB" id="972532at2759"/>
<accession>A0A1E5RI11</accession>
<dbReference type="PANTHER" id="PTHR22838:SF0">
    <property type="entry name" value="WD REPEAT-CONTAINING PROTEIN 26"/>
    <property type="match status" value="1"/>
</dbReference>
<dbReference type="AlphaFoldDB" id="A0A1E5RI11"/>
<dbReference type="InterPro" id="IPR051350">
    <property type="entry name" value="WD_repeat-ST_regulator"/>
</dbReference>
<evidence type="ECO:0000256" key="1">
    <source>
        <dbReference type="ARBA" id="ARBA00022574"/>
    </source>
</evidence>
<dbReference type="Gene3D" id="2.130.10.10">
    <property type="entry name" value="YVTN repeat-like/Quinoprotein amine dehydrogenase"/>
    <property type="match status" value="1"/>
</dbReference>
<organism evidence="3 4">
    <name type="scientific">Hanseniaspora osmophila</name>
    <dbReference type="NCBI Taxonomy" id="56408"/>
    <lineage>
        <taxon>Eukaryota</taxon>
        <taxon>Fungi</taxon>
        <taxon>Dikarya</taxon>
        <taxon>Ascomycota</taxon>
        <taxon>Saccharomycotina</taxon>
        <taxon>Saccharomycetes</taxon>
        <taxon>Saccharomycodales</taxon>
        <taxon>Saccharomycodaceae</taxon>
        <taxon>Hanseniaspora</taxon>
    </lineage>
</organism>
<dbReference type="Proteomes" id="UP000095728">
    <property type="component" value="Unassembled WGS sequence"/>
</dbReference>
<keyword evidence="4" id="KW-1185">Reference proteome</keyword>